<evidence type="ECO:0000256" key="1">
    <source>
        <dbReference type="ARBA" id="ARBA00023239"/>
    </source>
</evidence>
<dbReference type="Gene3D" id="3.20.20.140">
    <property type="entry name" value="Metal-dependent hydrolases"/>
    <property type="match status" value="1"/>
</dbReference>
<feature type="non-terminal residue" evidence="3">
    <location>
        <position position="235"/>
    </location>
</feature>
<evidence type="ECO:0000313" key="4">
    <source>
        <dbReference type="Proteomes" id="UP000316360"/>
    </source>
</evidence>
<sequence>MSRDDIYIQLAKTGKPIEDTLVIDSHMHFGEYYLFPVIEYQNLSLLVSTMDRIGVNVGVISSLPACLGGKQKEGNDFVIKAIKKYPRRFIGSIGINPHYSDLLRPELERCFQAGMRAIKIHSKIGLPYSHKNYKPVYGFADEKNLPILAHTWGKEELGCLEPRFKKYPKLKWLLAHTGSNDLTEYVRLAKKYNNVFLEIALSSSPRGLIEYLVSEGLENKILFGSDCYFINLAQQ</sequence>
<dbReference type="InterPro" id="IPR006680">
    <property type="entry name" value="Amidohydro-rel"/>
</dbReference>
<dbReference type="GO" id="GO:0016787">
    <property type="term" value="F:hydrolase activity"/>
    <property type="evidence" value="ECO:0007669"/>
    <property type="project" value="InterPro"/>
</dbReference>
<dbReference type="EMBL" id="SOKJ01000108">
    <property type="protein sequence ID" value="TET12116.1"/>
    <property type="molecule type" value="Genomic_DNA"/>
</dbReference>
<dbReference type="GO" id="GO:0016831">
    <property type="term" value="F:carboxy-lyase activity"/>
    <property type="evidence" value="ECO:0007669"/>
    <property type="project" value="InterPro"/>
</dbReference>
<dbReference type="AlphaFoldDB" id="A0A523S264"/>
<dbReference type="SUPFAM" id="SSF51556">
    <property type="entry name" value="Metallo-dependent hydrolases"/>
    <property type="match status" value="1"/>
</dbReference>
<gene>
    <name evidence="3" type="ORF">E3J84_02050</name>
</gene>
<dbReference type="Proteomes" id="UP000316360">
    <property type="component" value="Unassembled WGS sequence"/>
</dbReference>
<dbReference type="GO" id="GO:0019748">
    <property type="term" value="P:secondary metabolic process"/>
    <property type="evidence" value="ECO:0007669"/>
    <property type="project" value="TreeGrafter"/>
</dbReference>
<comment type="caution">
    <text evidence="3">The sequence shown here is derived from an EMBL/GenBank/DDBJ whole genome shotgun (WGS) entry which is preliminary data.</text>
</comment>
<feature type="domain" description="Amidohydrolase-related" evidence="2">
    <location>
        <begin position="52"/>
        <end position="233"/>
    </location>
</feature>
<reference evidence="3 4" key="1">
    <citation type="submission" date="2019-03" db="EMBL/GenBank/DDBJ databases">
        <title>Metabolic potential of uncultured bacteria and archaea associated with petroleum seepage in deep-sea sediments.</title>
        <authorList>
            <person name="Dong X."/>
            <person name="Hubert C."/>
        </authorList>
    </citation>
    <scope>NUCLEOTIDE SEQUENCE [LARGE SCALE GENOMIC DNA]</scope>
    <source>
        <strain evidence="3">E44_bin7</strain>
    </source>
</reference>
<evidence type="ECO:0000313" key="3">
    <source>
        <dbReference type="EMBL" id="TET12116.1"/>
    </source>
</evidence>
<protein>
    <recommendedName>
        <fullName evidence="2">Amidohydrolase-related domain-containing protein</fullName>
    </recommendedName>
</protein>
<evidence type="ECO:0000259" key="2">
    <source>
        <dbReference type="Pfam" id="PF04909"/>
    </source>
</evidence>
<accession>A0A523S264</accession>
<organism evidence="3 4">
    <name type="scientific">Aerophobetes bacterium</name>
    <dbReference type="NCBI Taxonomy" id="2030807"/>
    <lineage>
        <taxon>Bacteria</taxon>
        <taxon>Candidatus Aerophobota</taxon>
    </lineage>
</organism>
<dbReference type="Pfam" id="PF04909">
    <property type="entry name" value="Amidohydro_2"/>
    <property type="match status" value="1"/>
</dbReference>
<dbReference type="InterPro" id="IPR032465">
    <property type="entry name" value="ACMSD"/>
</dbReference>
<dbReference type="GO" id="GO:0005737">
    <property type="term" value="C:cytoplasm"/>
    <property type="evidence" value="ECO:0007669"/>
    <property type="project" value="TreeGrafter"/>
</dbReference>
<dbReference type="InterPro" id="IPR032466">
    <property type="entry name" value="Metal_Hydrolase"/>
</dbReference>
<name>A0A523S264_UNCAE</name>
<dbReference type="PANTHER" id="PTHR21240:SF28">
    <property type="entry name" value="ISO-OROTATE DECARBOXYLASE (EUROFUNG)"/>
    <property type="match status" value="1"/>
</dbReference>
<proteinExistence type="predicted"/>
<keyword evidence="1" id="KW-0456">Lyase</keyword>
<dbReference type="PANTHER" id="PTHR21240">
    <property type="entry name" value="2-AMINO-3-CARBOXYLMUCONATE-6-SEMIALDEHYDE DECARBOXYLASE"/>
    <property type="match status" value="1"/>
</dbReference>